<evidence type="ECO:0000256" key="1">
    <source>
        <dbReference type="SAM" id="Coils"/>
    </source>
</evidence>
<accession>A0A1S8GRD9</accession>
<evidence type="ECO:0000313" key="3">
    <source>
        <dbReference type="Proteomes" id="UP000200980"/>
    </source>
</evidence>
<dbReference type="EMBL" id="JATM01000001">
    <property type="protein sequence ID" value="OOL19627.1"/>
    <property type="molecule type" value="Genomic_DNA"/>
</dbReference>
<dbReference type="OrthoDB" id="7225292at2"/>
<feature type="coiled-coil region" evidence="1">
    <location>
        <begin position="207"/>
        <end position="234"/>
    </location>
</feature>
<evidence type="ECO:0000313" key="2">
    <source>
        <dbReference type="EMBL" id="OOL19627.1"/>
    </source>
</evidence>
<reference evidence="2 3" key="1">
    <citation type="journal article" date="2016" name="PLoS ONE">
        <title>Whole-Genome Sequence Analysis of Bombella intestini LMG 28161T, a Novel Acetic Acid Bacterium Isolated from the Crop of a Red-Tailed Bumble Bee, Bombus lapidarius.</title>
        <authorList>
            <person name="Li L."/>
            <person name="Illeghems K."/>
            <person name="Van Kerrebroeck S."/>
            <person name="Borremans W."/>
            <person name="Cleenwerck I."/>
            <person name="Smagghe G."/>
            <person name="De Vuyst L."/>
            <person name="Vandamme P."/>
        </authorList>
    </citation>
    <scope>NUCLEOTIDE SEQUENCE [LARGE SCALE GENOMIC DNA]</scope>
    <source>
        <strain evidence="2 3">R-52487</strain>
    </source>
</reference>
<keyword evidence="3" id="KW-1185">Reference proteome</keyword>
<dbReference type="STRING" id="1539051.AL01_01200"/>
<gene>
    <name evidence="2" type="ORF">AL01_01200</name>
</gene>
<sequence length="239" mass="25504">MFQFSNRVRTILARNITVGDTTLIAASGTGAEFPSPTAPGDAIALTLVSASNSRHYEIVYCVQRNGDTFTVWRGQEGTTPLPFQSGDLISLNMTAALYRRMAQAGYLGQFSPEVAQSPSAYRKGAIVCDGTDAAVYWISLQDQNSTAPGAGNPTWMKLDLPSFQKAIQNGGGGGGYGGLIPTTVLGSTLDDVDDGFFDREQARLLAALETQQRHAQLTQQAARAEQKITLALKKIGVTP</sequence>
<proteinExistence type="predicted"/>
<protein>
    <submittedName>
        <fullName evidence="2">Uncharacterized protein</fullName>
    </submittedName>
</protein>
<dbReference type="Proteomes" id="UP000200980">
    <property type="component" value="Unassembled WGS sequence"/>
</dbReference>
<organism evidence="2 3">
    <name type="scientific">Bombella intestini</name>
    <dbReference type="NCBI Taxonomy" id="1539051"/>
    <lineage>
        <taxon>Bacteria</taxon>
        <taxon>Pseudomonadati</taxon>
        <taxon>Pseudomonadota</taxon>
        <taxon>Alphaproteobacteria</taxon>
        <taxon>Acetobacterales</taxon>
        <taxon>Acetobacteraceae</taxon>
        <taxon>Bombella</taxon>
    </lineage>
</organism>
<dbReference type="AlphaFoldDB" id="A0A1S8GRD9"/>
<keyword evidence="1" id="KW-0175">Coiled coil</keyword>
<dbReference type="RefSeq" id="WP_077395439.1">
    <property type="nucleotide sequence ID" value="NZ_JATM01000001.1"/>
</dbReference>
<name>A0A1S8GRD9_9PROT</name>
<comment type="caution">
    <text evidence="2">The sequence shown here is derived from an EMBL/GenBank/DDBJ whole genome shotgun (WGS) entry which is preliminary data.</text>
</comment>